<dbReference type="AlphaFoldDB" id="A0A0D8HLS5"/>
<proteinExistence type="predicted"/>
<evidence type="ECO:0000313" key="1">
    <source>
        <dbReference type="EMBL" id="KJF18809.1"/>
    </source>
</evidence>
<dbReference type="EMBL" id="JXYS01000005">
    <property type="protein sequence ID" value="KJF18809.1"/>
    <property type="molecule type" value="Genomic_DNA"/>
</dbReference>
<sequence>MLALAQISLAWRILMRGKSVVLQQGRLDLSLAQPLGASTWLAQLVPEHSEVFRLWIY</sequence>
<protein>
    <submittedName>
        <fullName evidence="1">Uncharacterized protein</fullName>
    </submittedName>
</protein>
<name>A0A0D8HLS5_9ACTN</name>
<dbReference type="Proteomes" id="UP000032360">
    <property type="component" value="Unassembled WGS sequence"/>
</dbReference>
<keyword evidence="2" id="KW-1185">Reference proteome</keyword>
<accession>A0A0D8HLS5</accession>
<gene>
    <name evidence="1" type="ORF">AXFE_03050</name>
</gene>
<reference evidence="1 2" key="1">
    <citation type="submission" date="2015-01" db="EMBL/GenBank/DDBJ databases">
        <title>Draft genome of the acidophilic iron oxidizer Acidithrix ferrooxidans strain Py-F3.</title>
        <authorList>
            <person name="Poehlein A."/>
            <person name="Eisen S."/>
            <person name="Schloemann M."/>
            <person name="Johnson B.D."/>
            <person name="Daniel R."/>
            <person name="Muehling M."/>
        </authorList>
    </citation>
    <scope>NUCLEOTIDE SEQUENCE [LARGE SCALE GENOMIC DNA]</scope>
    <source>
        <strain evidence="1 2">Py-F3</strain>
    </source>
</reference>
<comment type="caution">
    <text evidence="1">The sequence shown here is derived from an EMBL/GenBank/DDBJ whole genome shotgun (WGS) entry which is preliminary data.</text>
</comment>
<organism evidence="1 2">
    <name type="scientific">Acidithrix ferrooxidans</name>
    <dbReference type="NCBI Taxonomy" id="1280514"/>
    <lineage>
        <taxon>Bacteria</taxon>
        <taxon>Bacillati</taxon>
        <taxon>Actinomycetota</taxon>
        <taxon>Acidimicrobiia</taxon>
        <taxon>Acidimicrobiales</taxon>
        <taxon>Acidimicrobiaceae</taxon>
        <taxon>Acidithrix</taxon>
    </lineage>
</organism>
<evidence type="ECO:0000313" key="2">
    <source>
        <dbReference type="Proteomes" id="UP000032360"/>
    </source>
</evidence>